<comment type="caution">
    <text evidence="3">The sequence shown here is derived from an EMBL/GenBank/DDBJ whole genome shotgun (WGS) entry which is preliminary data.</text>
</comment>
<protein>
    <submittedName>
        <fullName evidence="3">DinB family protein</fullName>
    </submittedName>
</protein>
<dbReference type="InterPro" id="IPR007837">
    <property type="entry name" value="DinB"/>
</dbReference>
<dbReference type="Proteomes" id="UP001556170">
    <property type="component" value="Unassembled WGS sequence"/>
</dbReference>
<dbReference type="EMBL" id="JBFOHL010000004">
    <property type="protein sequence ID" value="MEW9623872.1"/>
    <property type="molecule type" value="Genomic_DNA"/>
</dbReference>
<keyword evidence="4" id="KW-1185">Reference proteome</keyword>
<evidence type="ECO:0000313" key="4">
    <source>
        <dbReference type="Proteomes" id="UP001556170"/>
    </source>
</evidence>
<dbReference type="RefSeq" id="WP_367844178.1">
    <property type="nucleotide sequence ID" value="NZ_JBFOHL010000004.1"/>
</dbReference>
<evidence type="ECO:0000256" key="2">
    <source>
        <dbReference type="ARBA" id="ARBA00022723"/>
    </source>
</evidence>
<evidence type="ECO:0000313" key="3">
    <source>
        <dbReference type="EMBL" id="MEW9623872.1"/>
    </source>
</evidence>
<dbReference type="Gene3D" id="1.20.120.450">
    <property type="entry name" value="dinb family like domain"/>
    <property type="match status" value="1"/>
</dbReference>
<evidence type="ECO:0000256" key="1">
    <source>
        <dbReference type="ARBA" id="ARBA00008635"/>
    </source>
</evidence>
<gene>
    <name evidence="3" type="ORF">ABQJ56_06485</name>
</gene>
<name>A0ABV3QMQ4_9GAMM</name>
<dbReference type="PANTHER" id="PTHR37302">
    <property type="entry name" value="SLR1116 PROTEIN"/>
    <property type="match status" value="1"/>
</dbReference>
<dbReference type="PANTHER" id="PTHR37302:SF1">
    <property type="entry name" value="PROTEIN DINB"/>
    <property type="match status" value="1"/>
</dbReference>
<organism evidence="3 4">
    <name type="scientific">Rhodanobacter geophilus</name>
    <dbReference type="NCBI Taxonomy" id="3162488"/>
    <lineage>
        <taxon>Bacteria</taxon>
        <taxon>Pseudomonadati</taxon>
        <taxon>Pseudomonadota</taxon>
        <taxon>Gammaproteobacteria</taxon>
        <taxon>Lysobacterales</taxon>
        <taxon>Rhodanobacteraceae</taxon>
        <taxon>Rhodanobacter</taxon>
    </lineage>
</organism>
<dbReference type="Pfam" id="PF05163">
    <property type="entry name" value="DinB"/>
    <property type="match status" value="1"/>
</dbReference>
<keyword evidence="2" id="KW-0479">Metal-binding</keyword>
<proteinExistence type="inferred from homology"/>
<reference evidence="3 4" key="1">
    <citation type="submission" date="2024-06" db="EMBL/GenBank/DDBJ databases">
        <authorList>
            <person name="Woo H."/>
        </authorList>
    </citation>
    <scope>NUCLEOTIDE SEQUENCE [LARGE SCALE GENOMIC DNA]</scope>
    <source>
        <strain evidence="3 4">S2-g</strain>
    </source>
</reference>
<sequence length="168" mass="18666">MFASLFAYKAWANAAMLEAMLAIDGGRFPEQRRKAIRVMNHTFVVDRIFAAHLLGEPNPYAATNTEETPELAVLAASIRASDAWLAGYARELPAERMGDRIRFHFTDGKAGEMSRAEMLQHLIVHGAYHRGAVGQILDALSLPRPADTINVYLHTTEPWRREHGSAAP</sequence>
<comment type="similarity">
    <text evidence="1">Belongs to the DinB family.</text>
</comment>
<dbReference type="SUPFAM" id="SSF109854">
    <property type="entry name" value="DinB/YfiT-like putative metalloenzymes"/>
    <property type="match status" value="1"/>
</dbReference>
<dbReference type="InterPro" id="IPR034660">
    <property type="entry name" value="DinB/YfiT-like"/>
</dbReference>
<accession>A0ABV3QMQ4</accession>